<name>A0A7W5E6H8_9BACT</name>
<dbReference type="EMBL" id="JACHXU010000052">
    <property type="protein sequence ID" value="MBB3210702.1"/>
    <property type="molecule type" value="Genomic_DNA"/>
</dbReference>
<keyword evidence="3" id="KW-1185">Reference proteome</keyword>
<accession>A0A7W5E6H8</accession>
<proteinExistence type="predicted"/>
<feature type="transmembrane region" description="Helical" evidence="1">
    <location>
        <begin position="106"/>
        <end position="129"/>
    </location>
</feature>
<organism evidence="2 3">
    <name type="scientific">Aporhodopirellula rubra</name>
    <dbReference type="NCBI Taxonomy" id="980271"/>
    <lineage>
        <taxon>Bacteria</taxon>
        <taxon>Pseudomonadati</taxon>
        <taxon>Planctomycetota</taxon>
        <taxon>Planctomycetia</taxon>
        <taxon>Pirellulales</taxon>
        <taxon>Pirellulaceae</taxon>
        <taxon>Aporhodopirellula</taxon>
    </lineage>
</organism>
<dbReference type="Proteomes" id="UP000536179">
    <property type="component" value="Unassembled WGS sequence"/>
</dbReference>
<keyword evidence="1" id="KW-1133">Transmembrane helix</keyword>
<sequence>MTENPYSTPSLDAPSAITDSLAASTTSPSLASIAKPTFLAWERLRIIFVGVLGLLTLILAGPNLLNLRTLVLVAEGAIVSNVCFFAGPIVEIYVRWLGYDRNWVRWFLFVGGTMLTAMLAVVTMSTMLLPDQD</sequence>
<dbReference type="AlphaFoldDB" id="A0A7W5E6H8"/>
<keyword evidence="1" id="KW-0812">Transmembrane</keyword>
<comment type="caution">
    <text evidence="2">The sequence shown here is derived from an EMBL/GenBank/DDBJ whole genome shotgun (WGS) entry which is preliminary data.</text>
</comment>
<evidence type="ECO:0000256" key="1">
    <source>
        <dbReference type="SAM" id="Phobius"/>
    </source>
</evidence>
<evidence type="ECO:0000313" key="2">
    <source>
        <dbReference type="EMBL" id="MBB3210702.1"/>
    </source>
</evidence>
<gene>
    <name evidence="2" type="ORF">FHS27_006550</name>
</gene>
<keyword evidence="1" id="KW-0472">Membrane</keyword>
<reference evidence="2 3" key="1">
    <citation type="submission" date="2020-08" db="EMBL/GenBank/DDBJ databases">
        <title>Genomic Encyclopedia of Type Strains, Phase III (KMG-III): the genomes of soil and plant-associated and newly described type strains.</title>
        <authorList>
            <person name="Whitman W."/>
        </authorList>
    </citation>
    <scope>NUCLEOTIDE SEQUENCE [LARGE SCALE GENOMIC DNA]</scope>
    <source>
        <strain evidence="2 3">CECT 8075</strain>
    </source>
</reference>
<feature type="transmembrane region" description="Helical" evidence="1">
    <location>
        <begin position="71"/>
        <end position="94"/>
    </location>
</feature>
<protein>
    <submittedName>
        <fullName evidence="2">Uncharacterized protein</fullName>
    </submittedName>
</protein>
<evidence type="ECO:0000313" key="3">
    <source>
        <dbReference type="Proteomes" id="UP000536179"/>
    </source>
</evidence>
<feature type="transmembrane region" description="Helical" evidence="1">
    <location>
        <begin position="44"/>
        <end position="65"/>
    </location>
</feature>